<evidence type="ECO:0000256" key="1">
    <source>
        <dbReference type="ARBA" id="ARBA00004370"/>
    </source>
</evidence>
<evidence type="ECO:0000256" key="2">
    <source>
        <dbReference type="ARBA" id="ARBA00022692"/>
    </source>
</evidence>
<keyword evidence="6" id="KW-1185">Reference proteome</keyword>
<evidence type="ECO:0000256" key="4">
    <source>
        <dbReference type="ARBA" id="ARBA00023136"/>
    </source>
</evidence>
<keyword evidence="3" id="KW-1133">Transmembrane helix</keyword>
<dbReference type="OrthoDB" id="2122304at2759"/>
<gene>
    <name evidence="5" type="ORF">EJ04DRAFT_264229</name>
</gene>
<keyword evidence="2" id="KW-0812">Transmembrane</keyword>
<dbReference type="GO" id="GO:0016020">
    <property type="term" value="C:membrane"/>
    <property type="evidence" value="ECO:0007669"/>
    <property type="project" value="UniProtKB-SubCell"/>
</dbReference>
<dbReference type="InterPro" id="IPR023352">
    <property type="entry name" value="MAPEG-like_dom_sf"/>
</dbReference>
<proteinExistence type="predicted"/>
<dbReference type="SUPFAM" id="SSF161084">
    <property type="entry name" value="MAPEG domain-like"/>
    <property type="match status" value="1"/>
</dbReference>
<dbReference type="PANTHER" id="PTHR35371">
    <property type="entry name" value="INNER MEMBRANE PROTEIN"/>
    <property type="match status" value="1"/>
</dbReference>
<reference evidence="5" key="1">
    <citation type="journal article" date="2020" name="Stud. Mycol.">
        <title>101 Dothideomycetes genomes: a test case for predicting lifestyles and emergence of pathogens.</title>
        <authorList>
            <person name="Haridas S."/>
            <person name="Albert R."/>
            <person name="Binder M."/>
            <person name="Bloem J."/>
            <person name="Labutti K."/>
            <person name="Salamov A."/>
            <person name="Andreopoulos B."/>
            <person name="Baker S."/>
            <person name="Barry K."/>
            <person name="Bills G."/>
            <person name="Bluhm B."/>
            <person name="Cannon C."/>
            <person name="Castanera R."/>
            <person name="Culley D."/>
            <person name="Daum C."/>
            <person name="Ezra D."/>
            <person name="Gonzalez J."/>
            <person name="Henrissat B."/>
            <person name="Kuo A."/>
            <person name="Liang C."/>
            <person name="Lipzen A."/>
            <person name="Lutzoni F."/>
            <person name="Magnuson J."/>
            <person name="Mondo S."/>
            <person name="Nolan M."/>
            <person name="Ohm R."/>
            <person name="Pangilinan J."/>
            <person name="Park H.-J."/>
            <person name="Ramirez L."/>
            <person name="Alfaro M."/>
            <person name="Sun H."/>
            <person name="Tritt A."/>
            <person name="Yoshinaga Y."/>
            <person name="Zwiers L.-H."/>
            <person name="Turgeon B."/>
            <person name="Goodwin S."/>
            <person name="Spatafora J."/>
            <person name="Crous P."/>
            <person name="Grigoriev I."/>
        </authorList>
    </citation>
    <scope>NUCLEOTIDE SEQUENCE</scope>
    <source>
        <strain evidence="5">CBS 125425</strain>
    </source>
</reference>
<dbReference type="EMBL" id="ML996102">
    <property type="protein sequence ID" value="KAF2740030.1"/>
    <property type="molecule type" value="Genomic_DNA"/>
</dbReference>
<sequence length="160" mass="17187">MPSFFDTNNPSILAIPAAGVLAFFPHAYSITIATHGKLLEWDNRNPRSTELKAKLKSDLDADAYARYERAEACHHNGMENMPLFCTAVVLGNMAGLKKQGLDGLTGFAGMYLGVRLAYTAAYLTTKTQGPTLLRSGLWAASVGLCFRVLFKAAKALGGTA</sequence>
<dbReference type="Proteomes" id="UP000799444">
    <property type="component" value="Unassembled WGS sequence"/>
</dbReference>
<dbReference type="InterPro" id="IPR001129">
    <property type="entry name" value="Membr-assoc_MAPEG"/>
</dbReference>
<dbReference type="PANTHER" id="PTHR35371:SF1">
    <property type="entry name" value="BLR7753 PROTEIN"/>
    <property type="match status" value="1"/>
</dbReference>
<accession>A0A9P4R8G5</accession>
<name>A0A9P4R8G5_9PLEO</name>
<evidence type="ECO:0000313" key="6">
    <source>
        <dbReference type="Proteomes" id="UP000799444"/>
    </source>
</evidence>
<dbReference type="Gene3D" id="1.20.120.550">
    <property type="entry name" value="Membrane associated eicosanoid/glutathione metabolism-like domain"/>
    <property type="match status" value="1"/>
</dbReference>
<comment type="caution">
    <text evidence="5">The sequence shown here is derived from an EMBL/GenBank/DDBJ whole genome shotgun (WGS) entry which is preliminary data.</text>
</comment>
<keyword evidence="4" id="KW-0472">Membrane</keyword>
<protein>
    <submittedName>
        <fullName evidence="5">Uncharacterized protein</fullName>
    </submittedName>
</protein>
<comment type="subcellular location">
    <subcellularLocation>
        <location evidence="1">Membrane</location>
    </subcellularLocation>
</comment>
<dbReference type="AlphaFoldDB" id="A0A9P4R8G5"/>
<organism evidence="5 6">
    <name type="scientific">Polyplosphaeria fusca</name>
    <dbReference type="NCBI Taxonomy" id="682080"/>
    <lineage>
        <taxon>Eukaryota</taxon>
        <taxon>Fungi</taxon>
        <taxon>Dikarya</taxon>
        <taxon>Ascomycota</taxon>
        <taxon>Pezizomycotina</taxon>
        <taxon>Dothideomycetes</taxon>
        <taxon>Pleosporomycetidae</taxon>
        <taxon>Pleosporales</taxon>
        <taxon>Tetraplosphaeriaceae</taxon>
        <taxon>Polyplosphaeria</taxon>
    </lineage>
</organism>
<evidence type="ECO:0000313" key="5">
    <source>
        <dbReference type="EMBL" id="KAF2740030.1"/>
    </source>
</evidence>
<dbReference type="Pfam" id="PF01124">
    <property type="entry name" value="MAPEG"/>
    <property type="match status" value="1"/>
</dbReference>
<evidence type="ECO:0000256" key="3">
    <source>
        <dbReference type="ARBA" id="ARBA00022989"/>
    </source>
</evidence>